<keyword evidence="4 9" id="KW-0547">Nucleotide-binding</keyword>
<dbReference type="InterPro" id="IPR000719">
    <property type="entry name" value="Prot_kinase_dom"/>
</dbReference>
<dbReference type="SUPFAM" id="SSF56112">
    <property type="entry name" value="Protein kinase-like (PK-like)"/>
    <property type="match status" value="1"/>
</dbReference>
<dbReference type="OrthoDB" id="445786at2759"/>
<evidence type="ECO:0000256" key="10">
    <source>
        <dbReference type="RuleBase" id="RU000304"/>
    </source>
</evidence>
<evidence type="ECO:0000256" key="3">
    <source>
        <dbReference type="ARBA" id="ARBA00022679"/>
    </source>
</evidence>
<protein>
    <recommendedName>
        <fullName evidence="1">non-specific serine/threonine protein kinase</fullName>
        <ecNumber evidence="1">2.7.11.1</ecNumber>
    </recommendedName>
</protein>
<keyword evidence="2 10" id="KW-0723">Serine/threonine-protein kinase</keyword>
<dbReference type="Gene3D" id="3.30.200.20">
    <property type="entry name" value="Phosphorylase Kinase, domain 1"/>
    <property type="match status" value="1"/>
</dbReference>
<dbReference type="EMBL" id="CAMXCT010000679">
    <property type="protein sequence ID" value="CAI3982043.1"/>
    <property type="molecule type" value="Genomic_DNA"/>
</dbReference>
<reference evidence="14" key="2">
    <citation type="submission" date="2024-04" db="EMBL/GenBank/DDBJ databases">
        <authorList>
            <person name="Chen Y."/>
            <person name="Shah S."/>
            <person name="Dougan E. K."/>
            <person name="Thang M."/>
            <person name="Chan C."/>
        </authorList>
    </citation>
    <scope>NUCLEOTIDE SEQUENCE [LARGE SCALE GENOMIC DNA]</scope>
</reference>
<reference evidence="13" key="1">
    <citation type="submission" date="2022-10" db="EMBL/GenBank/DDBJ databases">
        <authorList>
            <person name="Chen Y."/>
            <person name="Dougan E. K."/>
            <person name="Chan C."/>
            <person name="Rhodes N."/>
            <person name="Thang M."/>
        </authorList>
    </citation>
    <scope>NUCLEOTIDE SEQUENCE</scope>
</reference>
<dbReference type="PANTHER" id="PTHR44899:SF3">
    <property type="entry name" value="SERINE_THREONINE-PROTEIN KINASE NEK1"/>
    <property type="match status" value="1"/>
</dbReference>
<comment type="catalytic activity">
    <reaction evidence="8">
        <text>L-seryl-[protein] + ATP = O-phospho-L-seryl-[protein] + ADP + H(+)</text>
        <dbReference type="Rhea" id="RHEA:17989"/>
        <dbReference type="Rhea" id="RHEA-COMP:9863"/>
        <dbReference type="Rhea" id="RHEA-COMP:11604"/>
        <dbReference type="ChEBI" id="CHEBI:15378"/>
        <dbReference type="ChEBI" id="CHEBI:29999"/>
        <dbReference type="ChEBI" id="CHEBI:30616"/>
        <dbReference type="ChEBI" id="CHEBI:83421"/>
        <dbReference type="ChEBI" id="CHEBI:456216"/>
        <dbReference type="EC" id="2.7.11.1"/>
    </reaction>
</comment>
<evidence type="ECO:0000313" key="16">
    <source>
        <dbReference type="Proteomes" id="UP001152797"/>
    </source>
</evidence>
<feature type="region of interest" description="Disordered" evidence="11">
    <location>
        <begin position="292"/>
        <end position="323"/>
    </location>
</feature>
<evidence type="ECO:0000256" key="2">
    <source>
        <dbReference type="ARBA" id="ARBA00022527"/>
    </source>
</evidence>
<dbReference type="AlphaFoldDB" id="A0A9P1C0T2"/>
<evidence type="ECO:0000259" key="12">
    <source>
        <dbReference type="PROSITE" id="PS50011"/>
    </source>
</evidence>
<dbReference type="GO" id="GO:0005524">
    <property type="term" value="F:ATP binding"/>
    <property type="evidence" value="ECO:0007669"/>
    <property type="project" value="UniProtKB-UniRule"/>
</dbReference>
<evidence type="ECO:0000256" key="6">
    <source>
        <dbReference type="ARBA" id="ARBA00022840"/>
    </source>
</evidence>
<dbReference type="EMBL" id="CAMXCT030000679">
    <property type="protein sequence ID" value="CAL4769355.1"/>
    <property type="molecule type" value="Genomic_DNA"/>
</dbReference>
<accession>A0A9P1C0T2</accession>
<evidence type="ECO:0000313" key="15">
    <source>
        <dbReference type="EMBL" id="CAL4769355.1"/>
    </source>
</evidence>
<dbReference type="Pfam" id="PF00069">
    <property type="entry name" value="Pkinase"/>
    <property type="match status" value="1"/>
</dbReference>
<keyword evidence="3" id="KW-0808">Transferase</keyword>
<gene>
    <name evidence="13" type="ORF">C1SCF055_LOCUS9782</name>
</gene>
<evidence type="ECO:0000256" key="7">
    <source>
        <dbReference type="ARBA" id="ARBA00047899"/>
    </source>
</evidence>
<sequence>MGPSAFQEEIRHLGSGAFGSAVLVRRIKDGRRLVAKKCSVKDMEEKQRNMCFEEIALLQKVRHECVAQLVDFVWASKDMLSYWIVLKFYPGGDVQTEIDTCRETRGRSTRNDLELPMGKVKNWVTQLCMALKHVHKLRIVHRDVKGSNMFITGARNIVLGDFGVSKQLSESQQKAMTSVGSPMYMAPEWWDGRGGTAYSDMWSVGVVLYELLALRRPFEAQNVLSLVHKITTEDPPALPTADRQLSSLALELLNKRPERRPTAAQALESKGLEDAEKILQIYREALEKKSDRHQRRLAREEDVAAGRKPRPSRSSSISSECESSGNAAGLRAVNLVDIARRLACGELLISLHPPICHRKPQSPTTLSLLGYQLTAEWFFHVFSMNCHFLPGKIWNFKSLYGSESQASKEYAKYRSTSDTSECSTGLRQAAASSAVDEEEGSHRIQLFFFLRYYLSLLYFSSECGHLSELEALASAQV</sequence>
<feature type="compositionally biased region" description="Low complexity" evidence="11">
    <location>
        <begin position="312"/>
        <end position="323"/>
    </location>
</feature>
<comment type="similarity">
    <text evidence="10">Belongs to the protein kinase superfamily.</text>
</comment>
<keyword evidence="16" id="KW-1185">Reference proteome</keyword>
<keyword evidence="5 15" id="KW-0418">Kinase</keyword>
<dbReference type="PROSITE" id="PS00107">
    <property type="entry name" value="PROTEIN_KINASE_ATP"/>
    <property type="match status" value="1"/>
</dbReference>
<dbReference type="InterPro" id="IPR051131">
    <property type="entry name" value="NEK_Ser/Thr_kinase_NIMA"/>
</dbReference>
<evidence type="ECO:0000256" key="9">
    <source>
        <dbReference type="PROSITE-ProRule" id="PRU10141"/>
    </source>
</evidence>
<evidence type="ECO:0000256" key="11">
    <source>
        <dbReference type="SAM" id="MobiDB-lite"/>
    </source>
</evidence>
<evidence type="ECO:0000256" key="5">
    <source>
        <dbReference type="ARBA" id="ARBA00022777"/>
    </source>
</evidence>
<dbReference type="InterPro" id="IPR008271">
    <property type="entry name" value="Ser/Thr_kinase_AS"/>
</dbReference>
<dbReference type="EMBL" id="CAMXCT020000679">
    <property type="protein sequence ID" value="CAL1135418.1"/>
    <property type="molecule type" value="Genomic_DNA"/>
</dbReference>
<dbReference type="Gene3D" id="1.10.510.10">
    <property type="entry name" value="Transferase(Phosphotransferase) domain 1"/>
    <property type="match status" value="1"/>
</dbReference>
<comment type="caution">
    <text evidence="13">The sequence shown here is derived from an EMBL/GenBank/DDBJ whole genome shotgun (WGS) entry which is preliminary data.</text>
</comment>
<organism evidence="13">
    <name type="scientific">Cladocopium goreaui</name>
    <dbReference type="NCBI Taxonomy" id="2562237"/>
    <lineage>
        <taxon>Eukaryota</taxon>
        <taxon>Sar</taxon>
        <taxon>Alveolata</taxon>
        <taxon>Dinophyceae</taxon>
        <taxon>Suessiales</taxon>
        <taxon>Symbiodiniaceae</taxon>
        <taxon>Cladocopium</taxon>
    </lineage>
</organism>
<dbReference type="PANTHER" id="PTHR44899">
    <property type="entry name" value="CAMK FAMILY PROTEIN KINASE"/>
    <property type="match status" value="1"/>
</dbReference>
<dbReference type="Proteomes" id="UP001152797">
    <property type="component" value="Unassembled WGS sequence"/>
</dbReference>
<proteinExistence type="inferred from homology"/>
<feature type="binding site" evidence="9">
    <location>
        <position position="37"/>
    </location>
    <ligand>
        <name>ATP</name>
        <dbReference type="ChEBI" id="CHEBI:30616"/>
    </ligand>
</feature>
<comment type="catalytic activity">
    <reaction evidence="7">
        <text>L-threonyl-[protein] + ATP = O-phospho-L-threonyl-[protein] + ADP + H(+)</text>
        <dbReference type="Rhea" id="RHEA:46608"/>
        <dbReference type="Rhea" id="RHEA-COMP:11060"/>
        <dbReference type="Rhea" id="RHEA-COMP:11605"/>
        <dbReference type="ChEBI" id="CHEBI:15378"/>
        <dbReference type="ChEBI" id="CHEBI:30013"/>
        <dbReference type="ChEBI" id="CHEBI:30616"/>
        <dbReference type="ChEBI" id="CHEBI:61977"/>
        <dbReference type="ChEBI" id="CHEBI:456216"/>
        <dbReference type="EC" id="2.7.11.1"/>
    </reaction>
</comment>
<dbReference type="InterPro" id="IPR017441">
    <property type="entry name" value="Protein_kinase_ATP_BS"/>
</dbReference>
<dbReference type="SMART" id="SM00220">
    <property type="entry name" value="S_TKc"/>
    <property type="match status" value="1"/>
</dbReference>
<evidence type="ECO:0000256" key="1">
    <source>
        <dbReference type="ARBA" id="ARBA00012513"/>
    </source>
</evidence>
<dbReference type="PROSITE" id="PS50011">
    <property type="entry name" value="PROTEIN_KINASE_DOM"/>
    <property type="match status" value="1"/>
</dbReference>
<dbReference type="EC" id="2.7.11.1" evidence="1"/>
<dbReference type="PROSITE" id="PS00108">
    <property type="entry name" value="PROTEIN_KINASE_ST"/>
    <property type="match status" value="1"/>
</dbReference>
<evidence type="ECO:0000256" key="4">
    <source>
        <dbReference type="ARBA" id="ARBA00022741"/>
    </source>
</evidence>
<feature type="domain" description="Protein kinase" evidence="12">
    <location>
        <begin position="7"/>
        <end position="272"/>
    </location>
</feature>
<name>A0A9P1C0T2_9DINO</name>
<keyword evidence="6 9" id="KW-0067">ATP-binding</keyword>
<dbReference type="GO" id="GO:0004674">
    <property type="term" value="F:protein serine/threonine kinase activity"/>
    <property type="evidence" value="ECO:0007669"/>
    <property type="project" value="UniProtKB-KW"/>
</dbReference>
<dbReference type="InterPro" id="IPR011009">
    <property type="entry name" value="Kinase-like_dom_sf"/>
</dbReference>
<evidence type="ECO:0000313" key="13">
    <source>
        <dbReference type="EMBL" id="CAI3982043.1"/>
    </source>
</evidence>
<evidence type="ECO:0000313" key="14">
    <source>
        <dbReference type="EMBL" id="CAL1135418.1"/>
    </source>
</evidence>
<evidence type="ECO:0000256" key="8">
    <source>
        <dbReference type="ARBA" id="ARBA00048679"/>
    </source>
</evidence>